<dbReference type="RefSeq" id="WP_127000518.1">
    <property type="nucleotide sequence ID" value="NZ_JBNPXW010000013.1"/>
</dbReference>
<accession>A0A3S0V5B3</accession>
<dbReference type="EMBL" id="RZIJ01000015">
    <property type="protein sequence ID" value="RUQ68086.1"/>
    <property type="molecule type" value="Genomic_DNA"/>
</dbReference>
<keyword evidence="2" id="KW-1185">Reference proteome</keyword>
<proteinExistence type="predicted"/>
<reference evidence="1 2" key="1">
    <citation type="submission" date="2018-12" db="EMBL/GenBank/DDBJ databases">
        <authorList>
            <person name="Yang Y."/>
        </authorList>
    </citation>
    <scope>NUCLEOTIDE SEQUENCE [LARGE SCALE GENOMIC DNA]</scope>
    <source>
        <strain evidence="1 2">GSF71</strain>
    </source>
</reference>
<dbReference type="AlphaFoldDB" id="A0A3S0V5B3"/>
<comment type="caution">
    <text evidence="1">The sequence shown here is derived from an EMBL/GenBank/DDBJ whole genome shotgun (WGS) entry which is preliminary data.</text>
</comment>
<sequence>MTNTIDTECMILVAMLKRDVESLKKVSEAAADAMLAVYRTAVPLAKHEESLEAMLEGLNQALDKSLELTKALRSLSRRMEKDEISGHELAEILARKHYLDRRGYTSWTFAPLVPERDPAPGE</sequence>
<organism evidence="1 2">
    <name type="scientific">Azospirillum doebereinerae</name>
    <dbReference type="NCBI Taxonomy" id="92933"/>
    <lineage>
        <taxon>Bacteria</taxon>
        <taxon>Pseudomonadati</taxon>
        <taxon>Pseudomonadota</taxon>
        <taxon>Alphaproteobacteria</taxon>
        <taxon>Rhodospirillales</taxon>
        <taxon>Azospirillaceae</taxon>
        <taxon>Azospirillum</taxon>
    </lineage>
</organism>
<dbReference type="Proteomes" id="UP000280346">
    <property type="component" value="Unassembled WGS sequence"/>
</dbReference>
<evidence type="ECO:0000313" key="1">
    <source>
        <dbReference type="EMBL" id="RUQ68086.1"/>
    </source>
</evidence>
<dbReference type="OrthoDB" id="7305032at2"/>
<protein>
    <submittedName>
        <fullName evidence="1">Uncharacterized protein</fullName>
    </submittedName>
</protein>
<name>A0A3S0V5B3_9PROT</name>
<gene>
    <name evidence="1" type="ORF">EJ913_18385</name>
</gene>
<evidence type="ECO:0000313" key="2">
    <source>
        <dbReference type="Proteomes" id="UP000280346"/>
    </source>
</evidence>